<keyword evidence="2" id="KW-1185">Reference proteome</keyword>
<name>A0A1G8L7Z4_9NOCA</name>
<dbReference type="GO" id="GO:0016746">
    <property type="term" value="F:acyltransferase activity"/>
    <property type="evidence" value="ECO:0007669"/>
    <property type="project" value="UniProtKB-KW"/>
</dbReference>
<dbReference type="RefSeq" id="WP_072738537.1">
    <property type="nucleotide sequence ID" value="NZ_CP048813.1"/>
</dbReference>
<dbReference type="SUPFAM" id="SSF53901">
    <property type="entry name" value="Thiolase-like"/>
    <property type="match status" value="2"/>
</dbReference>
<proteinExistence type="predicted"/>
<gene>
    <name evidence="1" type="ORF">SAMN05444695_10883</name>
</gene>
<evidence type="ECO:0000313" key="2">
    <source>
        <dbReference type="Proteomes" id="UP000183263"/>
    </source>
</evidence>
<sequence>MGIVITATGISRAGDSPSIVTHAAAAAQSALAAAGIDPSRVGAVINTGVYRDSNTMEPAVAALIQKELGIGLDYSAGDRRTFAFDLMNGAVGVLNAIQVATSMLLTRSTEYVLVVSGDTHPSLTGADAPASYPYATAGAALLLTPSEEAAGFGRTFSVLSDGPSPVEGYVDLSTMGVLGRGQVTVSRTRGFEEDLLDVAVRAAGDSLRANATDQDTTLLVTSTPTPDFGDRLARRLRLQHHDRDLAAVFGRDPHTAALPAAFHLLSEDGALERYRHVLFVGAGAGPSAAATMYRVPSSVAGTVAV</sequence>
<dbReference type="InterPro" id="IPR016039">
    <property type="entry name" value="Thiolase-like"/>
</dbReference>
<dbReference type="Proteomes" id="UP000183263">
    <property type="component" value="Unassembled WGS sequence"/>
</dbReference>
<dbReference type="GO" id="GO:0044550">
    <property type="term" value="P:secondary metabolite biosynthetic process"/>
    <property type="evidence" value="ECO:0007669"/>
    <property type="project" value="TreeGrafter"/>
</dbReference>
<organism evidence="1 2">
    <name type="scientific">Rhodococcus triatomae</name>
    <dbReference type="NCBI Taxonomy" id="300028"/>
    <lineage>
        <taxon>Bacteria</taxon>
        <taxon>Bacillati</taxon>
        <taxon>Actinomycetota</taxon>
        <taxon>Actinomycetes</taxon>
        <taxon>Mycobacteriales</taxon>
        <taxon>Nocardiaceae</taxon>
        <taxon>Rhodococcus</taxon>
    </lineage>
</organism>
<protein>
    <submittedName>
        <fullName evidence="1">3-oxoacyl-[acyl-carrier-protein] synthase-3</fullName>
    </submittedName>
</protein>
<evidence type="ECO:0000313" key="1">
    <source>
        <dbReference type="EMBL" id="SDI51390.1"/>
    </source>
</evidence>
<dbReference type="EMBL" id="FNDN01000008">
    <property type="protein sequence ID" value="SDI51390.1"/>
    <property type="molecule type" value="Genomic_DNA"/>
</dbReference>
<dbReference type="PANTHER" id="PTHR34069">
    <property type="entry name" value="3-OXOACYL-[ACYL-CARRIER-PROTEIN] SYNTHASE 3"/>
    <property type="match status" value="1"/>
</dbReference>
<dbReference type="Gene3D" id="3.40.47.10">
    <property type="match status" value="1"/>
</dbReference>
<dbReference type="PANTHER" id="PTHR34069:SF3">
    <property type="entry name" value="ACYL-COA:ACYL-COA ALKYLTRANSFERASE"/>
    <property type="match status" value="1"/>
</dbReference>
<accession>A0A1G8L7Z4</accession>
<reference evidence="1 2" key="1">
    <citation type="submission" date="2016-10" db="EMBL/GenBank/DDBJ databases">
        <authorList>
            <person name="de Groot N.N."/>
        </authorList>
    </citation>
    <scope>NUCLEOTIDE SEQUENCE [LARGE SCALE GENOMIC DNA]</scope>
    <source>
        <strain evidence="1 2">DSM 44892</strain>
    </source>
</reference>
<dbReference type="AlphaFoldDB" id="A0A1G8L7Z4"/>
<dbReference type="OrthoDB" id="6195581at2"/>